<feature type="region of interest" description="Disordered" evidence="1">
    <location>
        <begin position="112"/>
        <end position="149"/>
    </location>
</feature>
<dbReference type="Pfam" id="PF07588">
    <property type="entry name" value="DUF1554"/>
    <property type="match status" value="1"/>
</dbReference>
<evidence type="ECO:0000313" key="4">
    <source>
        <dbReference type="Proteomes" id="UP000441399"/>
    </source>
</evidence>
<evidence type="ECO:0000259" key="2">
    <source>
        <dbReference type="Pfam" id="PF07588"/>
    </source>
</evidence>
<gene>
    <name evidence="3" type="ORF">OPDIPICF_04555</name>
</gene>
<dbReference type="Proteomes" id="UP000441399">
    <property type="component" value="Unassembled WGS sequence"/>
</dbReference>
<name>A0A5S9PII4_9GAMM</name>
<feature type="domain" description="DUF1554" evidence="2">
    <location>
        <begin position="528"/>
        <end position="652"/>
    </location>
</feature>
<dbReference type="PROSITE" id="PS51257">
    <property type="entry name" value="PROKAR_LIPOPROTEIN"/>
    <property type="match status" value="1"/>
</dbReference>
<dbReference type="InterPro" id="IPR016187">
    <property type="entry name" value="CTDL_fold"/>
</dbReference>
<dbReference type="EMBL" id="CACSIO010000010">
    <property type="protein sequence ID" value="CAA0103588.1"/>
    <property type="molecule type" value="Genomic_DNA"/>
</dbReference>
<evidence type="ECO:0000256" key="1">
    <source>
        <dbReference type="SAM" id="MobiDB-lite"/>
    </source>
</evidence>
<feature type="compositionally biased region" description="Polar residues" evidence="1">
    <location>
        <begin position="112"/>
        <end position="128"/>
    </location>
</feature>
<sequence>MNKFPIPILIITGLSLQACVDDTPIPTQNWYKDLDGDGYGNAVMVQQAITAPTGYVADNTDCNDSEALANPGQEELFDNIDNNCNGTIDEGAASYFVDNDGDGDGDIYDTTPQTKTPAESNGYALTNTDCDDGDAKNSGLNNEQPDNQDNNCDGHINEGFNFAFITSNTYNGNLEAAGGIGGNAALNADAICQNLADSSPLLPASTYKAWLSLISSHAANRISHSEGIYTNTHGDKLADGWLDLTDGILMATINYDQYGIETQGTYWTNTTSSGRRAAPACQGFSNAASGLEGITGSTTGDWTNNALTDCDTLNHLICVESKPNYFLDADSDGFGSPGTTIESSTSPGAQYVLNDDDCDDTDSNISPAETEIYDAIDNNCNGAIDEGFATYFRDADADGYGNAAITKIKMSQPLGYVTDSTDCNDNIPTINPSVTEIANLIDDNCDGTIDEGFVALDYYQDNDNDSFGDPAVSQKSTVKPTGYVLDNTDCNDNDNTINPSTEDTINNIDANCDSLYDNPKNHMFVSSNVYTGNMGGLTGADSKCQALAHSPESIMPAGVYKAWLSDGGNNISAKSRLSHANTRYVKHNQATTWALATNWGDLIDGSLLREVNRNEKGEQVTGTQVWTGTNTNGNKKYAGCDSWQSDLSTQLARVGLTSVKESTEWTDYASVNCSTTQALYCIQQRVDFMYTDADGDGFGDATTKTTLDIAAVIAGDYVRDNTDCNDSDSLINPAALEAHDNVDNDCDSDIDEGTYAVGDTGPAGGIVFKVRDEGRHGLEAAPENLTPSKWGCFETDIDGAESAENSATNTADILAAGCKVANLVDAYQINNYSDWLLPSLNTLETLWENNNIIGLNDGFYWSSTEFGQNTAIVISVPSGDDFRRPKNLKSEVRPIRHF</sequence>
<dbReference type="Gene3D" id="3.10.100.10">
    <property type="entry name" value="Mannose-Binding Protein A, subunit A"/>
    <property type="match status" value="2"/>
</dbReference>
<dbReference type="InterPro" id="IPR011448">
    <property type="entry name" value="DUF1554"/>
</dbReference>
<organism evidence="3 4">
    <name type="scientific">BD1-7 clade bacterium</name>
    <dbReference type="NCBI Taxonomy" id="2029982"/>
    <lineage>
        <taxon>Bacteria</taxon>
        <taxon>Pseudomonadati</taxon>
        <taxon>Pseudomonadota</taxon>
        <taxon>Gammaproteobacteria</taxon>
        <taxon>Cellvibrionales</taxon>
        <taxon>Spongiibacteraceae</taxon>
        <taxon>BD1-7 clade</taxon>
    </lineage>
</organism>
<protein>
    <recommendedName>
        <fullName evidence="2">DUF1554 domain-containing protein</fullName>
    </recommendedName>
</protein>
<accession>A0A5S9PII4</accession>
<evidence type="ECO:0000313" key="3">
    <source>
        <dbReference type="EMBL" id="CAA0103588.1"/>
    </source>
</evidence>
<feature type="compositionally biased region" description="Polar residues" evidence="1">
    <location>
        <begin position="138"/>
        <end position="149"/>
    </location>
</feature>
<dbReference type="InterPro" id="IPR021655">
    <property type="entry name" value="Put_metal-bd"/>
</dbReference>
<dbReference type="InterPro" id="IPR016186">
    <property type="entry name" value="C-type_lectin-like/link_sf"/>
</dbReference>
<keyword evidence="4" id="KW-1185">Reference proteome</keyword>
<dbReference type="SUPFAM" id="SSF56436">
    <property type="entry name" value="C-type lectin-like"/>
    <property type="match status" value="2"/>
</dbReference>
<reference evidence="3 4" key="1">
    <citation type="submission" date="2019-11" db="EMBL/GenBank/DDBJ databases">
        <authorList>
            <person name="Holert J."/>
        </authorList>
    </citation>
    <scope>NUCLEOTIDE SEQUENCE [LARGE SCALE GENOMIC DNA]</scope>
    <source>
        <strain evidence="3">SB11_3</strain>
    </source>
</reference>
<dbReference type="Pfam" id="PF11617">
    <property type="entry name" value="Cu-binding_MopE"/>
    <property type="match status" value="6"/>
</dbReference>
<dbReference type="AlphaFoldDB" id="A0A5S9PII4"/>
<dbReference type="OrthoDB" id="68195at2"/>
<proteinExistence type="predicted"/>